<dbReference type="RefSeq" id="WP_153759657.1">
    <property type="nucleotide sequence ID" value="NZ_CP045851.1"/>
</dbReference>
<evidence type="ECO:0000313" key="12">
    <source>
        <dbReference type="EMBL" id="QGG95550.1"/>
    </source>
</evidence>
<reference evidence="12 13" key="1">
    <citation type="submission" date="2019-11" db="EMBL/GenBank/DDBJ databases">
        <authorList>
            <person name="He Y."/>
        </authorList>
    </citation>
    <scope>NUCLEOTIDE SEQUENCE [LARGE SCALE GENOMIC DNA]</scope>
    <source>
        <strain evidence="12 13">SCSIO 58843</strain>
    </source>
</reference>
<dbReference type="InterPro" id="IPR005761">
    <property type="entry name" value="UDP-N-AcMur-Glu-dNH2Pim_ligase"/>
</dbReference>
<dbReference type="Gene3D" id="3.90.190.20">
    <property type="entry name" value="Mur ligase, C-terminal domain"/>
    <property type="match status" value="1"/>
</dbReference>
<dbReference type="Gene3D" id="3.40.1190.10">
    <property type="entry name" value="Mur-like, catalytic domain"/>
    <property type="match status" value="1"/>
</dbReference>
<dbReference type="InterPro" id="IPR000713">
    <property type="entry name" value="Mur_ligase_N"/>
</dbReference>
<comment type="PTM">
    <text evidence="7">Carboxylation is probably crucial for Mg(2+) binding and, consequently, for the gamma-phosphate positioning of ATP.</text>
</comment>
<dbReference type="InterPro" id="IPR035911">
    <property type="entry name" value="MurE/MurF_N"/>
</dbReference>
<evidence type="ECO:0000256" key="5">
    <source>
        <dbReference type="ARBA" id="ARBA00023306"/>
    </source>
</evidence>
<dbReference type="GO" id="GO:0009252">
    <property type="term" value="P:peptidoglycan biosynthetic process"/>
    <property type="evidence" value="ECO:0007669"/>
    <property type="project" value="UniProtKB-UniRule"/>
</dbReference>
<keyword evidence="6 7" id="KW-0961">Cell wall biogenesis/degradation</keyword>
<dbReference type="SUPFAM" id="SSF53623">
    <property type="entry name" value="MurD-like peptide ligases, catalytic domain"/>
    <property type="match status" value="1"/>
</dbReference>
<keyword evidence="3 7" id="KW-0133">Cell shape</keyword>
<dbReference type="GO" id="GO:0005524">
    <property type="term" value="F:ATP binding"/>
    <property type="evidence" value="ECO:0007669"/>
    <property type="project" value="UniProtKB-UniRule"/>
</dbReference>
<dbReference type="InterPro" id="IPR036565">
    <property type="entry name" value="Mur-like_cat_sf"/>
</dbReference>
<evidence type="ECO:0000256" key="6">
    <source>
        <dbReference type="ARBA" id="ARBA00023316"/>
    </source>
</evidence>
<dbReference type="GO" id="GO:0071555">
    <property type="term" value="P:cell wall organization"/>
    <property type="evidence" value="ECO:0007669"/>
    <property type="project" value="UniProtKB-KW"/>
</dbReference>
<proteinExistence type="inferred from homology"/>
<feature type="binding site" evidence="7">
    <location>
        <position position="182"/>
    </location>
    <ligand>
        <name>UDP-N-acetyl-alpha-D-muramoyl-L-alanyl-D-glutamate</name>
        <dbReference type="ChEBI" id="CHEBI:83900"/>
    </ligand>
</feature>
<dbReference type="PANTHER" id="PTHR23135:SF4">
    <property type="entry name" value="UDP-N-ACETYLMURAMOYL-L-ALANYL-D-GLUTAMATE--2,6-DIAMINOPIMELATE LIGASE MURE HOMOLOG, CHLOROPLASTIC"/>
    <property type="match status" value="1"/>
</dbReference>
<comment type="similarity">
    <text evidence="1 7">Belongs to the MurCDEF family. MurE subfamily.</text>
</comment>
<dbReference type="GO" id="GO:0005737">
    <property type="term" value="C:cytoplasm"/>
    <property type="evidence" value="ECO:0007669"/>
    <property type="project" value="UniProtKB-SubCell"/>
</dbReference>
<dbReference type="InterPro" id="IPR004101">
    <property type="entry name" value="Mur_ligase_C"/>
</dbReference>
<comment type="pathway">
    <text evidence="7 8">Cell wall biogenesis; peptidoglycan biosynthesis.</text>
</comment>
<organism evidence="12 13">
    <name type="scientific">Actinomarinicola tropica</name>
    <dbReference type="NCBI Taxonomy" id="2789776"/>
    <lineage>
        <taxon>Bacteria</taxon>
        <taxon>Bacillati</taxon>
        <taxon>Actinomycetota</taxon>
        <taxon>Acidimicrobiia</taxon>
        <taxon>Acidimicrobiales</taxon>
        <taxon>Iamiaceae</taxon>
        <taxon>Actinomarinicola</taxon>
    </lineage>
</organism>
<feature type="binding site" evidence="7">
    <location>
        <position position="442"/>
    </location>
    <ligand>
        <name>meso-2,6-diaminopimelate</name>
        <dbReference type="ChEBI" id="CHEBI:57791"/>
    </ligand>
</feature>
<feature type="modified residue" description="N6-carboxylysine" evidence="7">
    <location>
        <position position="216"/>
    </location>
</feature>
<evidence type="ECO:0000256" key="4">
    <source>
        <dbReference type="ARBA" id="ARBA00022984"/>
    </source>
</evidence>
<dbReference type="NCBIfam" id="TIGR01085">
    <property type="entry name" value="murE"/>
    <property type="match status" value="1"/>
</dbReference>
<feature type="binding site" evidence="7">
    <location>
        <position position="446"/>
    </location>
    <ligand>
        <name>meso-2,6-diaminopimelate</name>
        <dbReference type="ChEBI" id="CHEBI:57791"/>
    </ligand>
</feature>
<comment type="function">
    <text evidence="7">Catalyzes the addition of meso-diaminopimelic acid to the nucleotide precursor UDP-N-acetylmuramoyl-L-alanyl-D-glutamate (UMAG) in the biosynthesis of bacterial cell-wall peptidoglycan.</text>
</comment>
<keyword evidence="7 12" id="KW-0436">Ligase</keyword>
<keyword evidence="7" id="KW-0547">Nucleotide-binding</keyword>
<dbReference type="InterPro" id="IPR013221">
    <property type="entry name" value="Mur_ligase_cen"/>
</dbReference>
<keyword evidence="7" id="KW-0067">ATP-binding</keyword>
<protein>
    <recommendedName>
        <fullName evidence="7">UDP-N-acetylmuramoyl-L-alanyl-D-glutamate--2,6-diaminopimelate ligase</fullName>
        <ecNumber evidence="7">6.3.2.13</ecNumber>
    </recommendedName>
    <alternativeName>
        <fullName evidence="7">Meso-A2pm-adding enzyme</fullName>
    </alternativeName>
    <alternativeName>
        <fullName evidence="7">Meso-diaminopimelate-adding enzyme</fullName>
    </alternativeName>
    <alternativeName>
        <fullName evidence="7">UDP-MurNAc-L-Ala-D-Glu:meso-diaminopimelate ligase</fullName>
    </alternativeName>
    <alternativeName>
        <fullName evidence="7">UDP-MurNAc-tripeptide synthetase</fullName>
    </alternativeName>
    <alternativeName>
        <fullName evidence="7">UDP-N-acetylmuramyl-tripeptide synthetase</fullName>
    </alternativeName>
</protein>
<feature type="short sequence motif" description="Meso-diaminopimelate recognition motif" evidence="7">
    <location>
        <begin position="391"/>
        <end position="394"/>
    </location>
</feature>
<evidence type="ECO:0000259" key="10">
    <source>
        <dbReference type="Pfam" id="PF02875"/>
    </source>
</evidence>
<dbReference type="Pfam" id="PF01225">
    <property type="entry name" value="Mur_ligase"/>
    <property type="match status" value="1"/>
</dbReference>
<dbReference type="Pfam" id="PF02875">
    <property type="entry name" value="Mur_ligase_C"/>
    <property type="match status" value="1"/>
</dbReference>
<dbReference type="SUPFAM" id="SSF53244">
    <property type="entry name" value="MurD-like peptide ligases, peptide-binding domain"/>
    <property type="match status" value="1"/>
</dbReference>
<evidence type="ECO:0000259" key="11">
    <source>
        <dbReference type="Pfam" id="PF08245"/>
    </source>
</evidence>
<dbReference type="GO" id="GO:0000287">
    <property type="term" value="F:magnesium ion binding"/>
    <property type="evidence" value="ECO:0007669"/>
    <property type="project" value="UniProtKB-UniRule"/>
</dbReference>
<feature type="domain" description="Mur ligase central" evidence="11">
    <location>
        <begin position="114"/>
        <end position="294"/>
    </location>
</feature>
<feature type="binding site" evidence="7">
    <location>
        <position position="38"/>
    </location>
    <ligand>
        <name>UDP-N-acetyl-alpha-D-muramoyl-L-alanyl-D-glutamate</name>
        <dbReference type="ChEBI" id="CHEBI:83900"/>
    </ligand>
</feature>
<evidence type="ECO:0000256" key="7">
    <source>
        <dbReference type="HAMAP-Rule" id="MF_00208"/>
    </source>
</evidence>
<feature type="domain" description="Mur ligase N-terminal catalytic" evidence="9">
    <location>
        <begin position="34"/>
        <end position="78"/>
    </location>
</feature>
<dbReference type="InterPro" id="IPR036615">
    <property type="entry name" value="Mur_ligase_C_dom_sf"/>
</dbReference>
<feature type="binding site" evidence="7">
    <location>
        <begin position="116"/>
        <end position="122"/>
    </location>
    <ligand>
        <name>ATP</name>
        <dbReference type="ChEBI" id="CHEBI:30616"/>
    </ligand>
</feature>
<comment type="catalytic activity">
    <reaction evidence="7">
        <text>UDP-N-acetyl-alpha-D-muramoyl-L-alanyl-D-glutamate + meso-2,6-diaminopimelate + ATP = UDP-N-acetyl-alpha-D-muramoyl-L-alanyl-gamma-D-glutamyl-meso-2,6-diaminopimelate + ADP + phosphate + H(+)</text>
        <dbReference type="Rhea" id="RHEA:23676"/>
        <dbReference type="ChEBI" id="CHEBI:15378"/>
        <dbReference type="ChEBI" id="CHEBI:30616"/>
        <dbReference type="ChEBI" id="CHEBI:43474"/>
        <dbReference type="ChEBI" id="CHEBI:57791"/>
        <dbReference type="ChEBI" id="CHEBI:83900"/>
        <dbReference type="ChEBI" id="CHEBI:83905"/>
        <dbReference type="ChEBI" id="CHEBI:456216"/>
        <dbReference type="EC" id="6.3.2.13"/>
    </reaction>
</comment>
<evidence type="ECO:0000313" key="13">
    <source>
        <dbReference type="Proteomes" id="UP000334019"/>
    </source>
</evidence>
<comment type="caution">
    <text evidence="7">Lacks conserved residue(s) required for the propagation of feature annotation.</text>
</comment>
<keyword evidence="7" id="KW-0460">Magnesium</keyword>
<evidence type="ECO:0000256" key="3">
    <source>
        <dbReference type="ARBA" id="ARBA00022960"/>
    </source>
</evidence>
<gene>
    <name evidence="7" type="primary">murE</name>
    <name evidence="12" type="ORF">GH723_10840</name>
</gene>
<dbReference type="NCBIfam" id="NF001124">
    <property type="entry name" value="PRK00139.1-2"/>
    <property type="match status" value="1"/>
</dbReference>
<keyword evidence="2 7" id="KW-0132">Cell division</keyword>
<feature type="domain" description="Mur ligase C-terminal" evidence="10">
    <location>
        <begin position="317"/>
        <end position="444"/>
    </location>
</feature>
<comment type="subcellular location">
    <subcellularLocation>
        <location evidence="7 8">Cytoplasm</location>
    </subcellularLocation>
</comment>
<dbReference type="PANTHER" id="PTHR23135">
    <property type="entry name" value="MUR LIGASE FAMILY MEMBER"/>
    <property type="match status" value="1"/>
</dbReference>
<keyword evidence="4 7" id="KW-0573">Peptidoglycan synthesis</keyword>
<feature type="binding site" evidence="7">
    <location>
        <begin position="391"/>
        <end position="394"/>
    </location>
    <ligand>
        <name>meso-2,6-diaminopimelate</name>
        <dbReference type="ChEBI" id="CHEBI:57791"/>
    </ligand>
</feature>
<dbReference type="HAMAP" id="MF_00208">
    <property type="entry name" value="MurE"/>
    <property type="match status" value="1"/>
</dbReference>
<dbReference type="NCBIfam" id="NF001126">
    <property type="entry name" value="PRK00139.1-4"/>
    <property type="match status" value="1"/>
</dbReference>
<feature type="binding site" evidence="7">
    <location>
        <begin position="149"/>
        <end position="150"/>
    </location>
    <ligand>
        <name>UDP-N-acetyl-alpha-D-muramoyl-L-alanyl-D-glutamate</name>
        <dbReference type="ChEBI" id="CHEBI:83900"/>
    </ligand>
</feature>
<dbReference type="GO" id="GO:0051301">
    <property type="term" value="P:cell division"/>
    <property type="evidence" value="ECO:0007669"/>
    <property type="project" value="UniProtKB-KW"/>
</dbReference>
<comment type="cofactor">
    <cofactor evidence="7">
        <name>Mg(2+)</name>
        <dbReference type="ChEBI" id="CHEBI:18420"/>
    </cofactor>
</comment>
<dbReference type="Gene3D" id="3.40.1390.10">
    <property type="entry name" value="MurE/MurF, N-terminal domain"/>
    <property type="match status" value="1"/>
</dbReference>
<dbReference type="SUPFAM" id="SSF63418">
    <property type="entry name" value="MurE/MurF N-terminal domain"/>
    <property type="match status" value="1"/>
</dbReference>
<dbReference type="KEGG" id="atq:GH723_10840"/>
<feature type="binding site" evidence="7">
    <location>
        <position position="36"/>
    </location>
    <ligand>
        <name>UDP-N-acetyl-alpha-D-muramoyl-L-alanyl-D-glutamate</name>
        <dbReference type="ChEBI" id="CHEBI:83900"/>
    </ligand>
</feature>
<evidence type="ECO:0000259" key="9">
    <source>
        <dbReference type="Pfam" id="PF01225"/>
    </source>
</evidence>
<feature type="binding site" evidence="7">
    <location>
        <position position="176"/>
    </location>
    <ligand>
        <name>UDP-N-acetyl-alpha-D-muramoyl-L-alanyl-D-glutamate</name>
        <dbReference type="ChEBI" id="CHEBI:83900"/>
    </ligand>
</feature>
<keyword evidence="7" id="KW-0963">Cytoplasm</keyword>
<keyword evidence="5 7" id="KW-0131">Cell cycle</keyword>
<dbReference type="EC" id="6.3.2.13" evidence="7"/>
<feature type="binding site" evidence="7">
    <location>
        <position position="184"/>
    </location>
    <ligand>
        <name>UDP-N-acetyl-alpha-D-muramoyl-L-alanyl-D-glutamate</name>
        <dbReference type="ChEBI" id="CHEBI:83900"/>
    </ligand>
</feature>
<dbReference type="GO" id="GO:0008360">
    <property type="term" value="P:regulation of cell shape"/>
    <property type="evidence" value="ECO:0007669"/>
    <property type="project" value="UniProtKB-KW"/>
</dbReference>
<dbReference type="GO" id="GO:0008765">
    <property type="term" value="F:UDP-N-acetylmuramoylalanyl-D-glutamate-2,6-diaminopimelate ligase activity"/>
    <property type="evidence" value="ECO:0007669"/>
    <property type="project" value="UniProtKB-UniRule"/>
</dbReference>
<keyword evidence="13" id="KW-1185">Reference proteome</keyword>
<evidence type="ECO:0000256" key="2">
    <source>
        <dbReference type="ARBA" id="ARBA00022618"/>
    </source>
</evidence>
<evidence type="ECO:0000256" key="1">
    <source>
        <dbReference type="ARBA" id="ARBA00005898"/>
    </source>
</evidence>
<dbReference type="EMBL" id="CP045851">
    <property type="protein sequence ID" value="QGG95550.1"/>
    <property type="molecule type" value="Genomic_DNA"/>
</dbReference>
<name>A0A5Q2RNT0_9ACTN</name>
<evidence type="ECO:0000256" key="8">
    <source>
        <dbReference type="RuleBase" id="RU004135"/>
    </source>
</evidence>
<dbReference type="AlphaFoldDB" id="A0A5Q2RNT0"/>
<dbReference type="Pfam" id="PF08245">
    <property type="entry name" value="Mur_ligase_M"/>
    <property type="match status" value="1"/>
</dbReference>
<dbReference type="Proteomes" id="UP000334019">
    <property type="component" value="Chromosome"/>
</dbReference>
<accession>A0A5Q2RNT0</accession>
<dbReference type="UniPathway" id="UPA00219"/>
<sequence length="476" mass="50304">MADVELDALVATLREAMPELSVAGSTEGIRVADVVLDSRAVTPGSIFCALVGQTSDGHDHAAAAIESGAVALLCERPLGLGVPEIRTRFGRSAMALLASEVHGRPSTALDVVGVTGTNGKTTVTHMVQAILEASGRPTGVIGTLSGVRTTPEAPELQRRLAELRDSGRTAAAIEVSSHALAQHRVDATRFRVAVFTNLSRDHLDYHGTMEAYFQAKARLFEPELAERAVVNLDDPYGRLLLDAAQVPTVGYSLDDAADLELGLDRSRFTWRDVAVELPLGGRFNVSNALAAATTAALLGASPQAVADGLARLPSIAGRFEVIDLRAPYTVVVDFAHTPDGLARVLEAAREVVGEHRVHVVFGCGGDKDRTKRPAMGEVADRLADTVVLTSDNPRSEDPRSIIEDTLAGVRRTEGVVVEPDRRAAIATALEAAGPGDLVIVAGKGHEKYQEVAGEQRPFDDAVVVREEHARLGGGCA</sequence>